<accession>A0A939LWU8</accession>
<reference evidence="1" key="1">
    <citation type="submission" date="2021-03" db="EMBL/GenBank/DDBJ databases">
        <title>Leucobacter chromiisoli sp. nov., isolated from chromium-containing soil of chemical plant.</title>
        <authorList>
            <person name="Xu Z."/>
        </authorList>
    </citation>
    <scope>NUCLEOTIDE SEQUENCE</scope>
    <source>
        <strain evidence="1">A2</strain>
    </source>
</reference>
<gene>
    <name evidence="1" type="ORF">J4H91_04780</name>
</gene>
<evidence type="ECO:0008006" key="3">
    <source>
        <dbReference type="Google" id="ProtNLM"/>
    </source>
</evidence>
<comment type="caution">
    <text evidence="1">The sequence shown here is derived from an EMBL/GenBank/DDBJ whole genome shotgun (WGS) entry which is preliminary data.</text>
</comment>
<dbReference type="AlphaFoldDB" id="A0A939LWU8"/>
<keyword evidence="2" id="KW-1185">Reference proteome</keyword>
<proteinExistence type="predicted"/>
<dbReference type="EMBL" id="JAGDYL010000006">
    <property type="protein sequence ID" value="MBO1804633.1"/>
    <property type="molecule type" value="Genomic_DNA"/>
</dbReference>
<organism evidence="1 2">
    <name type="scientific">Leucobacter ruminantium</name>
    <dbReference type="NCBI Taxonomy" id="1289170"/>
    <lineage>
        <taxon>Bacteria</taxon>
        <taxon>Bacillati</taxon>
        <taxon>Actinomycetota</taxon>
        <taxon>Actinomycetes</taxon>
        <taxon>Micrococcales</taxon>
        <taxon>Microbacteriaceae</taxon>
        <taxon>Leucobacter</taxon>
    </lineage>
</organism>
<protein>
    <recommendedName>
        <fullName evidence="3">Transcriptional regulator, AbiEi antitoxin, Type IV TA system</fullName>
    </recommendedName>
</protein>
<dbReference type="RefSeq" id="WP_208045124.1">
    <property type="nucleotide sequence ID" value="NZ_JAGDYL010000006.1"/>
</dbReference>
<evidence type="ECO:0000313" key="2">
    <source>
        <dbReference type="Proteomes" id="UP000664398"/>
    </source>
</evidence>
<sequence length="192" mass="20968">MSGVPAPPIPPRLDRWPAAVRSAELLRGAAVRCGPGVRLISWPETPAVRAAAISRAFEHDRVAARLTAAWIWGAAREPGTPLRFIASRGRLLGDMMRVGIAVHEYRLEGSEIAEVGGLRVTTPVRTVYDLLRAQHLGRRELVACRCLLGRNGVRAGLSAFIAARSRPHDERVRLRLEDLRPGGLSARRPVSS</sequence>
<name>A0A939LWU8_9MICO</name>
<dbReference type="Proteomes" id="UP000664398">
    <property type="component" value="Unassembled WGS sequence"/>
</dbReference>
<evidence type="ECO:0000313" key="1">
    <source>
        <dbReference type="EMBL" id="MBO1804633.1"/>
    </source>
</evidence>